<feature type="domain" description="DUF4232" evidence="1">
    <location>
        <begin position="50"/>
        <end position="186"/>
    </location>
</feature>
<comment type="caution">
    <text evidence="2">The sequence shown here is derived from an EMBL/GenBank/DDBJ whole genome shotgun (WGS) entry which is preliminary data.</text>
</comment>
<dbReference type="InterPro" id="IPR025326">
    <property type="entry name" value="DUF4232"/>
</dbReference>
<dbReference type="Pfam" id="PF14016">
    <property type="entry name" value="DUF4232"/>
    <property type="match status" value="1"/>
</dbReference>
<dbReference type="EMBL" id="BOMN01000098">
    <property type="protein sequence ID" value="GIE23831.1"/>
    <property type="molecule type" value="Genomic_DNA"/>
</dbReference>
<dbReference type="Proteomes" id="UP000603200">
    <property type="component" value="Unassembled WGS sequence"/>
</dbReference>
<gene>
    <name evidence="2" type="ORF">Ahu01nite_069330</name>
</gene>
<evidence type="ECO:0000313" key="3">
    <source>
        <dbReference type="Proteomes" id="UP000603200"/>
    </source>
</evidence>
<name>A0ABQ3ZZ01_9ACTN</name>
<sequence length="187" mass="19284">MPVLVTAVLLAGCDVSPEDGRPLVLGSPAPAVPVPAAVSPSPAAVGDTGCLEPGVELSLSEVDGAMGLRAVGIQLRNCGTKPYVAYGYPLVDVLDADHRKLDVKVLVGTDNIQQVDTLKDTPERVEVAPGEQIGAALLWRSTNAPGEGDFMLGAYLSVAPAEGQPRHTLPLNVDLGTTGKMGVGPWE</sequence>
<evidence type="ECO:0000313" key="2">
    <source>
        <dbReference type="EMBL" id="GIE23831.1"/>
    </source>
</evidence>
<reference evidence="2 3" key="1">
    <citation type="submission" date="2021-01" db="EMBL/GenBank/DDBJ databases">
        <title>Whole genome shotgun sequence of Actinoplanes humidus NBRC 14915.</title>
        <authorList>
            <person name="Komaki H."/>
            <person name="Tamura T."/>
        </authorList>
    </citation>
    <scope>NUCLEOTIDE SEQUENCE [LARGE SCALE GENOMIC DNA]</scope>
    <source>
        <strain evidence="2 3">NBRC 14915</strain>
    </source>
</reference>
<protein>
    <recommendedName>
        <fullName evidence="1">DUF4232 domain-containing protein</fullName>
    </recommendedName>
</protein>
<evidence type="ECO:0000259" key="1">
    <source>
        <dbReference type="Pfam" id="PF14016"/>
    </source>
</evidence>
<keyword evidence="3" id="KW-1185">Reference proteome</keyword>
<proteinExistence type="predicted"/>
<organism evidence="2 3">
    <name type="scientific">Winogradskya humida</name>
    <dbReference type="NCBI Taxonomy" id="113566"/>
    <lineage>
        <taxon>Bacteria</taxon>
        <taxon>Bacillati</taxon>
        <taxon>Actinomycetota</taxon>
        <taxon>Actinomycetes</taxon>
        <taxon>Micromonosporales</taxon>
        <taxon>Micromonosporaceae</taxon>
        <taxon>Winogradskya</taxon>
    </lineage>
</organism>
<accession>A0ABQ3ZZ01</accession>